<evidence type="ECO:0000256" key="6">
    <source>
        <dbReference type="ARBA" id="ARBA00023285"/>
    </source>
</evidence>
<evidence type="ECO:0000256" key="5">
    <source>
        <dbReference type="ARBA" id="ARBA00023122"/>
    </source>
</evidence>
<dbReference type="Pfam" id="PF21917">
    <property type="entry name" value="NMB0537_N"/>
    <property type="match status" value="1"/>
</dbReference>
<dbReference type="InterPro" id="IPR044751">
    <property type="entry name" value="Ion_transp-like_CBS"/>
</dbReference>
<evidence type="ECO:0000256" key="9">
    <source>
        <dbReference type="PROSITE-ProRule" id="PRU00703"/>
    </source>
</evidence>
<dbReference type="EMBL" id="MPRK01000254">
    <property type="protein sequence ID" value="OOZ37940.1"/>
    <property type="molecule type" value="Genomic_DNA"/>
</dbReference>
<dbReference type="Pfam" id="PF00571">
    <property type="entry name" value="CBS"/>
    <property type="match status" value="2"/>
</dbReference>
<feature type="domain" description="CBS" evidence="10">
    <location>
        <begin position="70"/>
        <end position="129"/>
    </location>
</feature>
<dbReference type="AlphaFoldDB" id="A0A1T2KYV0"/>
<dbReference type="SMART" id="SM01091">
    <property type="entry name" value="CorC_HlyC"/>
    <property type="match status" value="1"/>
</dbReference>
<dbReference type="SUPFAM" id="SSF56176">
    <property type="entry name" value="FAD-binding/transporter-associated domain-like"/>
    <property type="match status" value="1"/>
</dbReference>
<dbReference type="Gene3D" id="3.10.580.10">
    <property type="entry name" value="CBS-domain"/>
    <property type="match status" value="1"/>
</dbReference>
<organism evidence="11 12">
    <name type="scientific">Solemya elarraichensis gill symbiont</name>
    <dbReference type="NCBI Taxonomy" id="1918949"/>
    <lineage>
        <taxon>Bacteria</taxon>
        <taxon>Pseudomonadati</taxon>
        <taxon>Pseudomonadota</taxon>
        <taxon>Gammaproteobacteria</taxon>
        <taxon>sulfur-oxidizing symbionts</taxon>
    </lineage>
</organism>
<feature type="domain" description="CBS" evidence="10">
    <location>
        <begin position="135"/>
        <end position="192"/>
    </location>
</feature>
<evidence type="ECO:0000313" key="12">
    <source>
        <dbReference type="Proteomes" id="UP000190198"/>
    </source>
</evidence>
<dbReference type="OrthoDB" id="9797674at2"/>
<evidence type="ECO:0000256" key="2">
    <source>
        <dbReference type="ARBA" id="ARBA00022448"/>
    </source>
</evidence>
<keyword evidence="12" id="KW-1185">Reference proteome</keyword>
<keyword evidence="5 9" id="KW-0129">CBS domain</keyword>
<dbReference type="InterPro" id="IPR046342">
    <property type="entry name" value="CBS_dom_sf"/>
</dbReference>
<evidence type="ECO:0000256" key="4">
    <source>
        <dbReference type="ARBA" id="ARBA00022842"/>
    </source>
</evidence>
<dbReference type="FunFam" id="3.10.580.10:FF:000002">
    <property type="entry name" value="Magnesium/cobalt efflux protein CorC"/>
    <property type="match status" value="1"/>
</dbReference>
<dbReference type="RefSeq" id="WP_078477559.1">
    <property type="nucleotide sequence ID" value="NZ_MPRK01000254.1"/>
</dbReference>
<dbReference type="InterPro" id="IPR016169">
    <property type="entry name" value="FAD-bd_PCMH_sub2"/>
</dbReference>
<dbReference type="PANTHER" id="PTHR22777:SF27">
    <property type="entry name" value="MAGNESIUM AND COBALT EFFLUX PROTEIN CORC"/>
    <property type="match status" value="1"/>
</dbReference>
<dbReference type="Proteomes" id="UP000190198">
    <property type="component" value="Unassembled WGS sequence"/>
</dbReference>
<evidence type="ECO:0000256" key="7">
    <source>
        <dbReference type="ARBA" id="ARBA00037273"/>
    </source>
</evidence>
<dbReference type="SUPFAM" id="SSF54631">
    <property type="entry name" value="CBS-domain pair"/>
    <property type="match status" value="1"/>
</dbReference>
<evidence type="ECO:0000259" key="10">
    <source>
        <dbReference type="PROSITE" id="PS51371"/>
    </source>
</evidence>
<keyword evidence="6" id="KW-0170">Cobalt</keyword>
<dbReference type="InterPro" id="IPR000644">
    <property type="entry name" value="CBS_dom"/>
</dbReference>
<protein>
    <recommendedName>
        <fullName evidence="8">Magnesium and cobalt efflux protein CorC</fullName>
    </recommendedName>
</protein>
<sequence length="285" mass="32117">MKNEEPPSSSGSLRSWLKRLFQPRGSEPQNRDQLIALIRQANRSSILDADGQAMIEGVLSVSDLRVRDIMLPRADVVVVGRDDCLEDVLPVVIKSAHSRFPVIGDDKGEVVGIILAKDLLQYCGGNSSRFRMRDVLRSAVFVPESKRLNVLLKEFRTSRNHMAVVIDEYGAAAGMVTIEDVLEQIVGEIEDEHDFDEGAMILQRSEYEYTTKAHLDIEDFNHYFDASLSDDEFDTIGGLVTHTLGHLPKRGESVTIDRFEFRVIRADSRRIRLLSIHLPENTPES</sequence>
<comment type="caution">
    <text evidence="11">The sequence shown here is derived from an EMBL/GenBank/DDBJ whole genome shotgun (WGS) entry which is preliminary data.</text>
</comment>
<evidence type="ECO:0000256" key="1">
    <source>
        <dbReference type="ARBA" id="ARBA00006337"/>
    </source>
</evidence>
<dbReference type="Gene3D" id="3.30.465.10">
    <property type="match status" value="1"/>
</dbReference>
<name>A0A1T2KYV0_9GAMM</name>
<comment type="similarity">
    <text evidence="1">Belongs to the UPF0053 family.</text>
</comment>
<dbReference type="GO" id="GO:0005886">
    <property type="term" value="C:plasma membrane"/>
    <property type="evidence" value="ECO:0007669"/>
    <property type="project" value="TreeGrafter"/>
</dbReference>
<proteinExistence type="inferred from homology"/>
<keyword evidence="4" id="KW-0460">Magnesium</keyword>
<reference evidence="11 12" key="1">
    <citation type="submission" date="2016-11" db="EMBL/GenBank/DDBJ databases">
        <title>Mixed transmission modes and dynamic genome evolution in an obligate animal-bacterial symbiosis.</title>
        <authorList>
            <person name="Russell S.L."/>
            <person name="Corbett-Detig R.B."/>
            <person name="Cavanaugh C.M."/>
        </authorList>
    </citation>
    <scope>NUCLEOTIDE SEQUENCE [LARGE SCALE GENOMIC DNA]</scope>
    <source>
        <strain evidence="11">Sp-SM6</strain>
    </source>
</reference>
<dbReference type="SMART" id="SM00116">
    <property type="entry name" value="CBS"/>
    <property type="match status" value="2"/>
</dbReference>
<evidence type="ECO:0000313" key="11">
    <source>
        <dbReference type="EMBL" id="OOZ37940.1"/>
    </source>
</evidence>
<evidence type="ECO:0000256" key="8">
    <source>
        <dbReference type="ARBA" id="ARBA00040729"/>
    </source>
</evidence>
<evidence type="ECO:0000256" key="3">
    <source>
        <dbReference type="ARBA" id="ARBA00022737"/>
    </source>
</evidence>
<dbReference type="Pfam" id="PF03471">
    <property type="entry name" value="CorC_HlyC"/>
    <property type="match status" value="1"/>
</dbReference>
<dbReference type="PROSITE" id="PS51371">
    <property type="entry name" value="CBS"/>
    <property type="match status" value="2"/>
</dbReference>
<keyword evidence="3" id="KW-0677">Repeat</keyword>
<accession>A0A1T2KYV0</accession>
<gene>
    <name evidence="11" type="ORF">BOW52_09865</name>
</gene>
<dbReference type="InterPro" id="IPR005170">
    <property type="entry name" value="Transptr-assoc_dom"/>
</dbReference>
<dbReference type="InterPro" id="IPR054115">
    <property type="entry name" value="CorC_N"/>
</dbReference>
<dbReference type="CDD" id="cd04590">
    <property type="entry name" value="CBS_pair_CorC_HlyC_assoc"/>
    <property type="match status" value="1"/>
</dbReference>
<dbReference type="GO" id="GO:0050660">
    <property type="term" value="F:flavin adenine dinucleotide binding"/>
    <property type="evidence" value="ECO:0007669"/>
    <property type="project" value="InterPro"/>
</dbReference>
<dbReference type="PANTHER" id="PTHR22777">
    <property type="entry name" value="HEMOLYSIN-RELATED"/>
    <property type="match status" value="1"/>
</dbReference>
<dbReference type="InterPro" id="IPR036318">
    <property type="entry name" value="FAD-bd_PCMH-like_sf"/>
</dbReference>
<comment type="function">
    <text evidence="7">Plays a role in the transport of magnesium and cobalt ions.</text>
</comment>
<keyword evidence="2" id="KW-0813">Transport</keyword>